<reference evidence="4 5" key="1">
    <citation type="submission" date="2022-11" db="EMBL/GenBank/DDBJ databases">
        <title>The characterization of three novel Bacteroidetes species and genomic analysis of their roles in tidal elemental geochemical cycles.</title>
        <authorList>
            <person name="Ma K."/>
        </authorList>
    </citation>
    <scope>NUCLEOTIDE SEQUENCE [LARGE SCALE GENOMIC DNA]</scope>
    <source>
        <strain evidence="4 5">M17</strain>
    </source>
</reference>
<protein>
    <recommendedName>
        <fullName evidence="3">Outer membrane protein beta-barrel domain-containing protein</fullName>
    </recommendedName>
</protein>
<evidence type="ECO:0000256" key="1">
    <source>
        <dbReference type="ARBA" id="ARBA00022729"/>
    </source>
</evidence>
<evidence type="ECO:0000313" key="4">
    <source>
        <dbReference type="EMBL" id="MCX2745136.1"/>
    </source>
</evidence>
<accession>A0ABT3RTL5</accession>
<dbReference type="EMBL" id="JAPFQN010000008">
    <property type="protein sequence ID" value="MCX2745136.1"/>
    <property type="molecule type" value="Genomic_DNA"/>
</dbReference>
<evidence type="ECO:0000313" key="5">
    <source>
        <dbReference type="Proteomes" id="UP001209885"/>
    </source>
</evidence>
<dbReference type="RefSeq" id="WP_266057686.1">
    <property type="nucleotide sequence ID" value="NZ_JAPFQN010000008.1"/>
</dbReference>
<feature type="signal peptide" evidence="2">
    <location>
        <begin position="1"/>
        <end position="20"/>
    </location>
</feature>
<gene>
    <name evidence="4" type="ORF">OO013_14750</name>
</gene>
<sequence length="184" mass="19370">MKKLLFAIAALVFINVASNAQEFKPFSVGIDFGYGIPTGETLQGGIIFAVEPAYKFSDQVEASLKYEGALLAGVSADGTTADVSAIGSWLVGGKYYFNTNDFRPYGGLGLGIYNIGTATITDSSTGDDVVAGGTKFGFAPRVGFQYKHIRLGAEYNTVLGVDEALGSQNYLSIKFGVVIGGGRY</sequence>
<evidence type="ECO:0000256" key="2">
    <source>
        <dbReference type="SAM" id="SignalP"/>
    </source>
</evidence>
<evidence type="ECO:0000259" key="3">
    <source>
        <dbReference type="Pfam" id="PF13505"/>
    </source>
</evidence>
<dbReference type="InterPro" id="IPR011250">
    <property type="entry name" value="OMP/PagP_B-barrel"/>
</dbReference>
<feature type="chain" id="PRO_5045878919" description="Outer membrane protein beta-barrel domain-containing protein" evidence="2">
    <location>
        <begin position="21"/>
        <end position="184"/>
    </location>
</feature>
<name>A0ABT3RTL5_9BACT</name>
<keyword evidence="1 2" id="KW-0732">Signal</keyword>
<dbReference type="Gene3D" id="2.40.160.20">
    <property type="match status" value="1"/>
</dbReference>
<keyword evidence="5" id="KW-1185">Reference proteome</keyword>
<dbReference type="Proteomes" id="UP001209885">
    <property type="component" value="Unassembled WGS sequence"/>
</dbReference>
<organism evidence="4 5">
    <name type="scientific">Mangrovivirga halotolerans</name>
    <dbReference type="NCBI Taxonomy" id="2993936"/>
    <lineage>
        <taxon>Bacteria</taxon>
        <taxon>Pseudomonadati</taxon>
        <taxon>Bacteroidota</taxon>
        <taxon>Cytophagia</taxon>
        <taxon>Cytophagales</taxon>
        <taxon>Mangrovivirgaceae</taxon>
        <taxon>Mangrovivirga</taxon>
    </lineage>
</organism>
<proteinExistence type="predicted"/>
<dbReference type="Pfam" id="PF13505">
    <property type="entry name" value="OMP_b-brl"/>
    <property type="match status" value="1"/>
</dbReference>
<comment type="caution">
    <text evidence="4">The sequence shown here is derived from an EMBL/GenBank/DDBJ whole genome shotgun (WGS) entry which is preliminary data.</text>
</comment>
<dbReference type="InterPro" id="IPR027385">
    <property type="entry name" value="Beta-barrel_OMP"/>
</dbReference>
<dbReference type="SUPFAM" id="SSF56925">
    <property type="entry name" value="OMPA-like"/>
    <property type="match status" value="1"/>
</dbReference>
<feature type="domain" description="Outer membrane protein beta-barrel" evidence="3">
    <location>
        <begin position="6"/>
        <end position="158"/>
    </location>
</feature>